<name>A0AAW3M8T9_PSESS</name>
<comment type="caution">
    <text evidence="2">The sequence shown here is derived from an EMBL/GenBank/DDBJ whole genome shotgun (WGS) entry which is preliminary data.</text>
</comment>
<dbReference type="EMBL" id="LKCI01000001">
    <property type="protein sequence ID" value="KTC62376.1"/>
    <property type="molecule type" value="Genomic_DNA"/>
</dbReference>
<organism evidence="2 3">
    <name type="scientific">Pseudomonas savastanoi</name>
    <name type="common">Pseudomonas syringae pv. savastanoi</name>
    <dbReference type="NCBI Taxonomy" id="29438"/>
    <lineage>
        <taxon>Bacteria</taxon>
        <taxon>Pseudomonadati</taxon>
        <taxon>Pseudomonadota</taxon>
        <taxon>Gammaproteobacteria</taxon>
        <taxon>Pseudomonadales</taxon>
        <taxon>Pseudomonadaceae</taxon>
        <taxon>Pseudomonas</taxon>
    </lineage>
</organism>
<evidence type="ECO:0000313" key="2">
    <source>
        <dbReference type="EMBL" id="KTC62376.1"/>
    </source>
</evidence>
<evidence type="ECO:0008006" key="4">
    <source>
        <dbReference type="Google" id="ProtNLM"/>
    </source>
</evidence>
<proteinExistence type="predicted"/>
<keyword evidence="1" id="KW-0732">Signal</keyword>
<dbReference type="RefSeq" id="WP_144439748.1">
    <property type="nucleotide sequence ID" value="NZ_LKCI01000001.1"/>
</dbReference>
<feature type="chain" id="PRO_5043834222" description="DUF1311 domain-containing protein" evidence="1">
    <location>
        <begin position="24"/>
        <end position="141"/>
    </location>
</feature>
<dbReference type="Proteomes" id="UP000054513">
    <property type="component" value="Unassembled WGS sequence"/>
</dbReference>
<accession>A0AAW3M8T9</accession>
<feature type="signal peptide" evidence="1">
    <location>
        <begin position="1"/>
        <end position="23"/>
    </location>
</feature>
<reference evidence="2 3" key="1">
    <citation type="submission" date="2015-09" db="EMBL/GenBank/DDBJ databases">
        <title>Genome sequence of ICMP 19499.</title>
        <authorList>
            <person name="Visnovsky S.B."/>
            <person name="Lu A."/>
            <person name="Panda P."/>
            <person name="Pitman A.R."/>
        </authorList>
    </citation>
    <scope>NUCLEOTIDE SEQUENCE [LARGE SCALE GENOMIC DNA]</scope>
    <source>
        <strain evidence="2 3">ICMP 19499</strain>
    </source>
</reference>
<protein>
    <recommendedName>
        <fullName evidence="4">DUF1311 domain-containing protein</fullName>
    </recommendedName>
</protein>
<sequence>MVKGFVKAGMVCVGLAGSLHAVAADMEWYYRNFAPIDLATLKGCRKAEMYDGYLASVKQGLEIAPEIDHTRVSVFMKNLIDKADMEYQLMGYKTYDDYEASGKPGPNPSAAVREGCDARVSDALKNRIKINELSMKTLRAR</sequence>
<gene>
    <name evidence="2" type="ORF">AO287_26290</name>
</gene>
<evidence type="ECO:0000256" key="1">
    <source>
        <dbReference type="SAM" id="SignalP"/>
    </source>
</evidence>
<dbReference type="AlphaFoldDB" id="A0AAW3M8T9"/>
<evidence type="ECO:0000313" key="3">
    <source>
        <dbReference type="Proteomes" id="UP000054513"/>
    </source>
</evidence>